<protein>
    <submittedName>
        <fullName evidence="1">GlcNAc-PI de-N-acetylase</fullName>
    </submittedName>
</protein>
<dbReference type="Proteomes" id="UP000239896">
    <property type="component" value="Unassembled WGS sequence"/>
</dbReference>
<dbReference type="InterPro" id="IPR024078">
    <property type="entry name" value="LmbE-like_dom_sf"/>
</dbReference>
<dbReference type="InterPro" id="IPR003737">
    <property type="entry name" value="GlcNAc_PI_deacetylase-related"/>
</dbReference>
<reference evidence="1 2" key="1">
    <citation type="submission" date="2018-03" db="EMBL/GenBank/DDBJ databases">
        <title>Comparative analysis of microorganisms from saline springs in Andes Mountain Range, Colombia.</title>
        <authorList>
            <person name="Rubin E."/>
        </authorList>
    </citation>
    <scope>NUCLEOTIDE SEQUENCE [LARGE SCALE GENOMIC DNA]</scope>
    <source>
        <strain evidence="1 2">USBA 854</strain>
    </source>
</reference>
<dbReference type="PANTHER" id="PTHR12993">
    <property type="entry name" value="N-ACETYLGLUCOSAMINYL-PHOSPHATIDYLINOSITOL DE-N-ACETYLASE-RELATED"/>
    <property type="match status" value="1"/>
</dbReference>
<evidence type="ECO:0000313" key="1">
    <source>
        <dbReference type="EMBL" id="PRY67381.1"/>
    </source>
</evidence>
<proteinExistence type="predicted"/>
<dbReference type="GO" id="GO:0016811">
    <property type="term" value="F:hydrolase activity, acting on carbon-nitrogen (but not peptide) bonds, in linear amides"/>
    <property type="evidence" value="ECO:0007669"/>
    <property type="project" value="TreeGrafter"/>
</dbReference>
<dbReference type="RefSeq" id="WP_181243637.1">
    <property type="nucleotide sequence ID" value="NZ_PVTM01000021.1"/>
</dbReference>
<comment type="caution">
    <text evidence="1">The sequence shown here is derived from an EMBL/GenBank/DDBJ whole genome shotgun (WGS) entry which is preliminary data.</text>
</comment>
<organism evidence="1 2">
    <name type="scientific">Halomonas ventosae</name>
    <dbReference type="NCBI Taxonomy" id="229007"/>
    <lineage>
        <taxon>Bacteria</taxon>
        <taxon>Pseudomonadati</taxon>
        <taxon>Pseudomonadota</taxon>
        <taxon>Gammaproteobacteria</taxon>
        <taxon>Oceanospirillales</taxon>
        <taxon>Halomonadaceae</taxon>
        <taxon>Halomonas</taxon>
    </lineage>
</organism>
<dbReference type="PANTHER" id="PTHR12993:SF29">
    <property type="entry name" value="BLR3841 PROTEIN"/>
    <property type="match status" value="1"/>
</dbReference>
<gene>
    <name evidence="1" type="ORF">BCL64_12121</name>
</gene>
<sequence length="435" mass="48933">MMTIRRHDHDLPFVPDLELPIRIRADGHLCVIDGNRPSSAATYSWLLQVEYRAHGRWRLPAVTTCQHERELFTQYLEPSQAGKRLLNLTGITDLKALSLISARCRLDQDARLLAFRRPALDDGPILIIAPHPDDAELAAYGLYRHHHDKVWIVTLTAGERQKRLDRQYLPGLDNDTRHASRRKGRIRAWNSATTPLLAGVPAERLVMLGYFNDTLPDLLDAPDATIPSRDTARLSPGEFRAWNLHPLVSDHAPANRGTQLLQDLSELVSRIQPATVVVTHPEVDPHPDHVAAAKATAIAMRQAEHLPERVLLYANHLRGIRGFPRGPAHAAAGTWPLAVSEAQLGPWSFHSEVMDEECQKEKALALDTMNDLRTRSGLEKRVKRWITRQLSGLEKSAWKDYGDHDYFQTHIKAHEPFAMVSGNTFVKGMLDSSPS</sequence>
<keyword evidence="2" id="KW-1185">Reference proteome</keyword>
<name>A0A2T0VB49_9GAMM</name>
<evidence type="ECO:0000313" key="2">
    <source>
        <dbReference type="Proteomes" id="UP000239896"/>
    </source>
</evidence>
<dbReference type="Gene3D" id="3.40.50.10320">
    <property type="entry name" value="LmbE-like"/>
    <property type="match status" value="1"/>
</dbReference>
<dbReference type="AlphaFoldDB" id="A0A2T0VB49"/>
<dbReference type="SUPFAM" id="SSF102588">
    <property type="entry name" value="LmbE-like"/>
    <property type="match status" value="1"/>
</dbReference>
<dbReference type="Pfam" id="PF02585">
    <property type="entry name" value="PIG-L"/>
    <property type="match status" value="1"/>
</dbReference>
<accession>A0A2T0VB49</accession>
<dbReference type="EMBL" id="PVTM01000021">
    <property type="protein sequence ID" value="PRY67381.1"/>
    <property type="molecule type" value="Genomic_DNA"/>
</dbReference>